<evidence type="ECO:0000256" key="9">
    <source>
        <dbReference type="ARBA" id="ARBA00023163"/>
    </source>
</evidence>
<dbReference type="InterPro" id="IPR036322">
    <property type="entry name" value="WD40_repeat_dom_sf"/>
</dbReference>
<sequence length="1125" mass="120239">MHIIKPVWLTHGGERKDFEVYSCDVSPDGKRLVTAAGDGHVRIWSTEAIYNAADPSYENKPRQLASMSNHSGTIHAVRFSPNGRYVASGADDKIVCIYVLESNPPSHASTFGTNEPPPVENWRTIRRLIGHDNDVQDLGWSYDSSILVSVGLDSKVVVWSGHTFEKLKTISNHQSHVKGITFDPANKYFATAGDDRTVRIFRFTPPAPNSTAHDQMNNFVLEQTISAPFVNSPLTTYFRRCSWSPDGNHIAAANAVNGPVSSVAIVNRGSWDGDINLIGHEGPVEVCAFSPRLYDSQPANKAAVDKQGHPIHTLVTVIACAGADKSLSVWITSNPRPVVVTQDLAGKAISDLSWSPDGKSIFATALDGTILCVRFESNELGRPMPLEENEKSLTKFGTNRRGAGIVESTNGLLLEEKSKAGEIKGVEGRMGALMGDGHASTDQGVNGASVNLPSNGTTPAGASTPTGGVAVSSQKGQPNGPVNGTGGEQDKRDPYAAKLERLKQRPTYTKDGKKRIQPLLVSGAGGAESSLPQSRLVAASMNTSGRADGPDSILDLSKPFDGLPKGGLAALLFGNKRKFAQIEGADEEGSVEKRVAAASENGAIPILTNALEGLRPAQPRDAQGGPRPIPDFIRPAVINPCMAISQLRLAVPKIRSHIMQAIDSSGHPTATADATAGATANSGAPPRPKADVIFEARNPPASSGRHIDREPVRITLTRGDQPLWQDFIPKTVLLVTGNHKLWAAASEDGSVYIWTPGGRRLLNALVLEAQPVVLECNGPWVLCISAVGMCYVWNVRTLSSPHPPVSLAPILDAAVHTLAPNATVAPAINAARLNSEGRIIVTLSNGDGYSYSPALYTWQRMSEGWWAVGSQYWNTKDSSVGNLQSTTASSSSSTAIIPGSRQDGETRTAPVSAGVIPFLERNTTDETLVRGRGFFLQRLIKVLLSREGFEGFEAGVSVAHLENRVAAALALGAKEEFRLYLSMYAKRLGAEGAKMKAEELLEGLLGGIFEDGGDEVDEDSSYLNCVTRRLDGGAMNSKKLSSTQGGSAESGHGTWGNGSDKLCGWPRRTLLNEVVLTLGKHRDLQRVTVPYAQLLGILDGDHDQGRDQGQQDQNQDRGGEDAMVT</sequence>
<dbReference type="Pfam" id="PF09453">
    <property type="entry name" value="HIRA_B"/>
    <property type="match status" value="1"/>
</dbReference>
<feature type="compositionally biased region" description="Basic and acidic residues" evidence="13">
    <location>
        <begin position="1114"/>
        <end position="1125"/>
    </location>
</feature>
<dbReference type="Pfam" id="PF07569">
    <property type="entry name" value="Hira"/>
    <property type="match status" value="1"/>
</dbReference>
<evidence type="ECO:0000256" key="3">
    <source>
        <dbReference type="ARBA" id="ARBA00007306"/>
    </source>
</evidence>
<comment type="caution">
    <text evidence="16">The sequence shown here is derived from an EMBL/GenBank/DDBJ whole genome shotgun (WGS) entry which is preliminary data.</text>
</comment>
<feature type="region of interest" description="Disordered" evidence="13">
    <location>
        <begin position="431"/>
        <end position="493"/>
    </location>
</feature>
<dbReference type="Proteomes" id="UP000182235">
    <property type="component" value="Unassembled WGS sequence"/>
</dbReference>
<accession>A0A1J9P4F4</accession>
<feature type="region of interest" description="Disordered" evidence="13">
    <location>
        <begin position="1036"/>
        <end position="1058"/>
    </location>
</feature>
<dbReference type="InterPro" id="IPR001680">
    <property type="entry name" value="WD40_rpt"/>
</dbReference>
<gene>
    <name evidence="16" type="ORF">AJ78_07939</name>
</gene>
<evidence type="ECO:0000256" key="7">
    <source>
        <dbReference type="ARBA" id="ARBA00022853"/>
    </source>
</evidence>
<protein>
    <recommendedName>
        <fullName evidence="12">Protein HIR</fullName>
    </recommendedName>
</protein>
<feature type="region of interest" description="Disordered" evidence="13">
    <location>
        <begin position="1099"/>
        <end position="1125"/>
    </location>
</feature>
<dbReference type="GO" id="GO:0005634">
    <property type="term" value="C:nucleus"/>
    <property type="evidence" value="ECO:0007669"/>
    <property type="project" value="UniProtKB-SubCell"/>
</dbReference>
<dbReference type="PANTHER" id="PTHR13831">
    <property type="entry name" value="MEMBER OF THE HIR1 FAMILY OF WD-REPEAT PROTEINS"/>
    <property type="match status" value="1"/>
</dbReference>
<keyword evidence="6 12" id="KW-0677">Repeat</keyword>
<feature type="compositionally biased region" description="Polar residues" evidence="13">
    <location>
        <begin position="440"/>
        <end position="455"/>
    </location>
</feature>
<keyword evidence="9 12" id="KW-0804">Transcription</keyword>
<feature type="repeat" description="WD" evidence="11">
    <location>
        <begin position="170"/>
        <end position="201"/>
    </location>
</feature>
<evidence type="ECO:0000256" key="2">
    <source>
        <dbReference type="ARBA" id="ARBA00004123"/>
    </source>
</evidence>
<comment type="similarity">
    <text evidence="3 12">Belongs to the WD repeat HIR1 family.</text>
</comment>
<dbReference type="PROSITE" id="PS50082">
    <property type="entry name" value="WD_REPEATS_2"/>
    <property type="match status" value="4"/>
</dbReference>
<dbReference type="SUPFAM" id="SSF50978">
    <property type="entry name" value="WD40 repeat-like"/>
    <property type="match status" value="1"/>
</dbReference>
<dbReference type="PROSITE" id="PS50294">
    <property type="entry name" value="WD_REPEATS_REGION"/>
    <property type="match status" value="3"/>
</dbReference>
<keyword evidence="7 12" id="KW-0156">Chromatin regulator</keyword>
<dbReference type="GO" id="GO:0006351">
    <property type="term" value="P:DNA-templated transcription"/>
    <property type="evidence" value="ECO:0007669"/>
    <property type="project" value="InterPro"/>
</dbReference>
<feature type="repeat" description="WD" evidence="11">
    <location>
        <begin position="67"/>
        <end position="108"/>
    </location>
</feature>
<feature type="domain" description="CAF1B/HIR1 beta-propeller" evidence="15">
    <location>
        <begin position="25"/>
        <end position="380"/>
    </location>
</feature>
<dbReference type="InterPro" id="IPR055410">
    <property type="entry name" value="Beta-prop_CAF1B_HIR1"/>
</dbReference>
<comment type="function">
    <text evidence="1 12">Required for replication-independent chromatin assembly and for the periodic repression of histone gene transcription during the cell cycle.</text>
</comment>
<keyword evidence="8 12" id="KW-0805">Transcription regulation</keyword>
<feature type="compositionally biased region" description="Low complexity" evidence="13">
    <location>
        <begin position="669"/>
        <end position="680"/>
    </location>
</feature>
<evidence type="ECO:0000259" key="15">
    <source>
        <dbReference type="Pfam" id="PF24105"/>
    </source>
</evidence>
<keyword evidence="10 12" id="KW-0539">Nucleus</keyword>
<dbReference type="Pfam" id="PF24105">
    <property type="entry name" value="Beta-prop_CAF1B_HIR1"/>
    <property type="match status" value="1"/>
</dbReference>
<organism evidence="16 17">
    <name type="scientific">Emergomyces pasteurianus Ep9510</name>
    <dbReference type="NCBI Taxonomy" id="1447872"/>
    <lineage>
        <taxon>Eukaryota</taxon>
        <taxon>Fungi</taxon>
        <taxon>Dikarya</taxon>
        <taxon>Ascomycota</taxon>
        <taxon>Pezizomycotina</taxon>
        <taxon>Eurotiomycetes</taxon>
        <taxon>Eurotiomycetidae</taxon>
        <taxon>Onygenales</taxon>
        <taxon>Ajellomycetaceae</taxon>
        <taxon>Emergomyces</taxon>
    </lineage>
</organism>
<keyword evidence="17" id="KW-1185">Reference proteome</keyword>
<dbReference type="FunFam" id="2.130.10.10:FF:000290">
    <property type="entry name" value="Protein HIR"/>
    <property type="match status" value="1"/>
</dbReference>
<evidence type="ECO:0000313" key="16">
    <source>
        <dbReference type="EMBL" id="OJD11256.1"/>
    </source>
</evidence>
<dbReference type="PANTHER" id="PTHR13831:SF0">
    <property type="entry name" value="PROTEIN HIRA"/>
    <property type="match status" value="1"/>
</dbReference>
<reference evidence="16 17" key="1">
    <citation type="submission" date="2015-07" db="EMBL/GenBank/DDBJ databases">
        <title>Emmonsia species relationships and genome sequence.</title>
        <authorList>
            <consortium name="The Broad Institute Genomics Platform"/>
            <person name="Cuomo C.A."/>
            <person name="Munoz J.F."/>
            <person name="Imamovic A."/>
            <person name="Priest M.E."/>
            <person name="Young S."/>
            <person name="Clay O.K."/>
            <person name="McEwen J.G."/>
        </authorList>
    </citation>
    <scope>NUCLEOTIDE SEQUENCE [LARGE SCALE GENOMIC DNA]</scope>
    <source>
        <strain evidence="16 17">UAMH 9510</strain>
    </source>
</reference>
<dbReference type="InterPro" id="IPR011494">
    <property type="entry name" value="HIRA-like_C"/>
</dbReference>
<feature type="compositionally biased region" description="Low complexity" evidence="13">
    <location>
        <begin position="456"/>
        <end position="468"/>
    </location>
</feature>
<evidence type="ECO:0000256" key="6">
    <source>
        <dbReference type="ARBA" id="ARBA00022737"/>
    </source>
</evidence>
<dbReference type="GO" id="GO:0031491">
    <property type="term" value="F:nucleosome binding"/>
    <property type="evidence" value="ECO:0007669"/>
    <property type="project" value="TreeGrafter"/>
</dbReference>
<dbReference type="SUPFAM" id="SSF101908">
    <property type="entry name" value="Putative isomerase YbhE"/>
    <property type="match status" value="1"/>
</dbReference>
<dbReference type="GO" id="GO:0000417">
    <property type="term" value="C:HIR complex"/>
    <property type="evidence" value="ECO:0007669"/>
    <property type="project" value="TreeGrafter"/>
</dbReference>
<keyword evidence="4 12" id="KW-0678">Repressor</keyword>
<feature type="region of interest" description="Disordered" evidence="13">
    <location>
        <begin position="883"/>
        <end position="907"/>
    </location>
</feature>
<evidence type="ECO:0000256" key="5">
    <source>
        <dbReference type="ARBA" id="ARBA00022574"/>
    </source>
</evidence>
<dbReference type="GO" id="GO:0006338">
    <property type="term" value="P:chromatin remodeling"/>
    <property type="evidence" value="ECO:0007669"/>
    <property type="project" value="InterPro"/>
</dbReference>
<dbReference type="OrthoDB" id="1741719at2759"/>
<evidence type="ECO:0000259" key="14">
    <source>
        <dbReference type="Pfam" id="PF07569"/>
    </source>
</evidence>
<keyword evidence="5 11" id="KW-0853">WD repeat</keyword>
<dbReference type="AlphaFoldDB" id="A0A1J9P4F4"/>
<evidence type="ECO:0000256" key="12">
    <source>
        <dbReference type="RuleBase" id="RU364014"/>
    </source>
</evidence>
<evidence type="ECO:0000256" key="11">
    <source>
        <dbReference type="PROSITE-ProRule" id="PRU00221"/>
    </source>
</evidence>
<dbReference type="InterPro" id="IPR019015">
    <property type="entry name" value="HIRA_B_motif"/>
</dbReference>
<dbReference type="InterPro" id="IPR015943">
    <property type="entry name" value="WD40/YVTN_repeat-like_dom_sf"/>
</dbReference>
<comment type="subcellular location">
    <subcellularLocation>
        <location evidence="2 12">Nucleus</location>
    </subcellularLocation>
</comment>
<dbReference type="GO" id="GO:0006355">
    <property type="term" value="P:regulation of DNA-templated transcription"/>
    <property type="evidence" value="ECO:0007669"/>
    <property type="project" value="InterPro"/>
</dbReference>
<dbReference type="EMBL" id="LGRN01000578">
    <property type="protein sequence ID" value="OJD11256.1"/>
    <property type="molecule type" value="Genomic_DNA"/>
</dbReference>
<evidence type="ECO:0000256" key="4">
    <source>
        <dbReference type="ARBA" id="ARBA00022491"/>
    </source>
</evidence>
<dbReference type="FunFam" id="2.130.10.10:FF:001557">
    <property type="entry name" value="Protein HIR"/>
    <property type="match status" value="1"/>
</dbReference>
<feature type="repeat" description="WD" evidence="11">
    <location>
        <begin position="20"/>
        <end position="47"/>
    </location>
</feature>
<dbReference type="STRING" id="1447872.A0A1J9P4F4"/>
<evidence type="ECO:0000256" key="10">
    <source>
        <dbReference type="ARBA" id="ARBA00023242"/>
    </source>
</evidence>
<dbReference type="GO" id="GO:0000785">
    <property type="term" value="C:chromatin"/>
    <property type="evidence" value="ECO:0007669"/>
    <property type="project" value="TreeGrafter"/>
</dbReference>
<feature type="compositionally biased region" description="Low complexity" evidence="13">
    <location>
        <begin position="885"/>
        <end position="895"/>
    </location>
</feature>
<feature type="domain" description="Protein HIRA-like C-terminal" evidence="14">
    <location>
        <begin position="758"/>
        <end position="1004"/>
    </location>
</feature>
<evidence type="ECO:0000256" key="1">
    <source>
        <dbReference type="ARBA" id="ARBA00002677"/>
    </source>
</evidence>
<feature type="repeat" description="WD" evidence="11">
    <location>
        <begin position="128"/>
        <end position="169"/>
    </location>
</feature>
<feature type="compositionally biased region" description="Polar residues" evidence="13">
    <location>
        <begin position="471"/>
        <end position="482"/>
    </location>
</feature>
<dbReference type="InterPro" id="IPR031120">
    <property type="entry name" value="HIR1-like"/>
</dbReference>
<dbReference type="SMART" id="SM00320">
    <property type="entry name" value="WD40"/>
    <property type="match status" value="7"/>
</dbReference>
<dbReference type="VEuPathDB" id="FungiDB:AJ78_07939"/>
<proteinExistence type="inferred from homology"/>
<evidence type="ECO:0000256" key="8">
    <source>
        <dbReference type="ARBA" id="ARBA00023015"/>
    </source>
</evidence>
<feature type="region of interest" description="Disordered" evidence="13">
    <location>
        <begin position="665"/>
        <end position="687"/>
    </location>
</feature>
<dbReference type="Gene3D" id="2.130.10.10">
    <property type="entry name" value="YVTN repeat-like/Quinoprotein amine dehydrogenase"/>
    <property type="match status" value="2"/>
</dbReference>
<evidence type="ECO:0000256" key="13">
    <source>
        <dbReference type="SAM" id="MobiDB-lite"/>
    </source>
</evidence>
<feature type="compositionally biased region" description="Polar residues" evidence="13">
    <location>
        <begin position="1038"/>
        <end position="1047"/>
    </location>
</feature>
<name>A0A1J9P4F4_9EURO</name>
<evidence type="ECO:0000313" key="17">
    <source>
        <dbReference type="Proteomes" id="UP000182235"/>
    </source>
</evidence>
<dbReference type="CDD" id="cd00200">
    <property type="entry name" value="WD40"/>
    <property type="match status" value="1"/>
</dbReference>